<protein>
    <recommendedName>
        <fullName evidence="5">MYND-type domain-containing protein</fullName>
    </recommendedName>
</protein>
<evidence type="ECO:0000313" key="6">
    <source>
        <dbReference type="EMBL" id="TVY31998.1"/>
    </source>
</evidence>
<keyword evidence="7" id="KW-1185">Reference proteome</keyword>
<dbReference type="Proteomes" id="UP000443090">
    <property type="component" value="Unassembled WGS sequence"/>
</dbReference>
<dbReference type="AlphaFoldDB" id="A0A8H8U567"/>
<sequence length="471" mass="50907">MDSASGSGSEVSSEEADSALVLALLAKRDELTRALGGGGGVGRNGSEDGLEDGEGEGSGGAALPYDLIAYLERAAVHSELGYPDLAAGDAYRALLLCDECSDAGFEYHELALDALRERCAGGLPAVLRGRGRGSEELERGVGGLEIAEGQTASEEEVEDEDEDEDEETRRLKNIARIASIRCFRMLAISLLLCGCLKSSYDFCIRGLGAAPGDEDLLQAKEYIQLMARRKLKLSSDEEVDITELPDQGLVRREIYPWNTHEPNRFSQETLDFLNKELESVAPKCEVKVTELPTLLEGIGELESTNKQLGLFAKEDIEPGEEFFDEISLLAANNLLKESLCDACSSTLPRLTADSKVVDCPDCDDIMFCDTTCLERAQASYHPAICNTDIDTIAKDPDPKEKPFALYLLLIGRAFAMAATQQVHPLELKEVKYIWGDFLPSASNTIPLSPTPGPLPPGPCPSPSPPTSPARC</sequence>
<dbReference type="EMBL" id="QGMI01001901">
    <property type="protein sequence ID" value="TVY31998.1"/>
    <property type="molecule type" value="Genomic_DNA"/>
</dbReference>
<proteinExistence type="predicted"/>
<gene>
    <name evidence="6" type="ORF">LOCC1_G008466</name>
</gene>
<feature type="compositionally biased region" description="Pro residues" evidence="4">
    <location>
        <begin position="448"/>
        <end position="471"/>
    </location>
</feature>
<feature type="non-terminal residue" evidence="6">
    <location>
        <position position="471"/>
    </location>
</feature>
<dbReference type="PANTHER" id="PTHR12197:SF273">
    <property type="entry name" value="MYND-TYPE ZINC FINGER PROTEIN SAMB"/>
    <property type="match status" value="1"/>
</dbReference>
<comment type="caution">
    <text evidence="6">The sequence shown here is derived from an EMBL/GenBank/DDBJ whole genome shotgun (WGS) entry which is preliminary data.</text>
</comment>
<evidence type="ECO:0000256" key="1">
    <source>
        <dbReference type="ARBA" id="ARBA00022723"/>
    </source>
</evidence>
<dbReference type="PROSITE" id="PS01360">
    <property type="entry name" value="ZF_MYND_1"/>
    <property type="match status" value="1"/>
</dbReference>
<organism evidence="6 7">
    <name type="scientific">Lachnellula occidentalis</name>
    <dbReference type="NCBI Taxonomy" id="215460"/>
    <lineage>
        <taxon>Eukaryota</taxon>
        <taxon>Fungi</taxon>
        <taxon>Dikarya</taxon>
        <taxon>Ascomycota</taxon>
        <taxon>Pezizomycotina</taxon>
        <taxon>Leotiomycetes</taxon>
        <taxon>Helotiales</taxon>
        <taxon>Lachnaceae</taxon>
        <taxon>Lachnellula</taxon>
    </lineage>
</organism>
<evidence type="ECO:0000256" key="3">
    <source>
        <dbReference type="ARBA" id="ARBA00022833"/>
    </source>
</evidence>
<accession>A0A8H8U567</accession>
<dbReference type="GO" id="GO:0008270">
    <property type="term" value="F:zinc ion binding"/>
    <property type="evidence" value="ECO:0007669"/>
    <property type="project" value="UniProtKB-KW"/>
</dbReference>
<feature type="compositionally biased region" description="Acidic residues" evidence="4">
    <location>
        <begin position="153"/>
        <end position="166"/>
    </location>
</feature>
<evidence type="ECO:0000313" key="7">
    <source>
        <dbReference type="Proteomes" id="UP000443090"/>
    </source>
</evidence>
<dbReference type="InterPro" id="IPR002893">
    <property type="entry name" value="Znf_MYND"/>
</dbReference>
<keyword evidence="2" id="KW-0863">Zinc-finger</keyword>
<evidence type="ECO:0000256" key="4">
    <source>
        <dbReference type="SAM" id="MobiDB-lite"/>
    </source>
</evidence>
<reference evidence="6 7" key="1">
    <citation type="submission" date="2018-05" db="EMBL/GenBank/DDBJ databases">
        <title>Genome sequencing and assembly of the regulated plant pathogen Lachnellula willkommii and related sister species for the development of diagnostic species identification markers.</title>
        <authorList>
            <person name="Giroux E."/>
            <person name="Bilodeau G."/>
        </authorList>
    </citation>
    <scope>NUCLEOTIDE SEQUENCE [LARGE SCALE GENOMIC DNA]</scope>
    <source>
        <strain evidence="6 7">CBS 160.35</strain>
    </source>
</reference>
<dbReference type="OrthoDB" id="438641at2759"/>
<feature type="region of interest" description="Disordered" evidence="4">
    <location>
        <begin position="33"/>
        <end position="58"/>
    </location>
</feature>
<dbReference type="GO" id="GO:0005634">
    <property type="term" value="C:nucleus"/>
    <property type="evidence" value="ECO:0007669"/>
    <property type="project" value="TreeGrafter"/>
</dbReference>
<name>A0A8H8U567_9HELO</name>
<evidence type="ECO:0000259" key="5">
    <source>
        <dbReference type="PROSITE" id="PS01360"/>
    </source>
</evidence>
<keyword evidence="3" id="KW-0862">Zinc</keyword>
<dbReference type="InterPro" id="IPR050869">
    <property type="entry name" value="H3K4_H4K5_MeTrfase"/>
</dbReference>
<feature type="region of interest" description="Disordered" evidence="4">
    <location>
        <begin position="445"/>
        <end position="471"/>
    </location>
</feature>
<evidence type="ECO:0000256" key="2">
    <source>
        <dbReference type="ARBA" id="ARBA00022771"/>
    </source>
</evidence>
<keyword evidence="1" id="KW-0479">Metal-binding</keyword>
<feature type="domain" description="MYND-type" evidence="5">
    <location>
        <begin position="340"/>
        <end position="385"/>
    </location>
</feature>
<dbReference type="PANTHER" id="PTHR12197">
    <property type="entry name" value="HISTONE-LYSINE N-METHYLTRANSFERASE SMYD"/>
    <property type="match status" value="1"/>
</dbReference>
<feature type="region of interest" description="Disordered" evidence="4">
    <location>
        <begin position="143"/>
        <end position="168"/>
    </location>
</feature>